<gene>
    <name evidence="13" type="ORF">ECRASSUSDP1_LOCUS23741</name>
</gene>
<dbReference type="PANTHER" id="PTHR24058:SF22">
    <property type="entry name" value="DUAL SPECIFICITY TYROSINE-PHOSPHORYLATION-REGULATED KINASE 4"/>
    <property type="match status" value="1"/>
</dbReference>
<evidence type="ECO:0000256" key="1">
    <source>
        <dbReference type="ARBA" id="ARBA00008867"/>
    </source>
</evidence>
<dbReference type="InterPro" id="IPR011009">
    <property type="entry name" value="Kinase-like_dom_sf"/>
</dbReference>
<evidence type="ECO:0000256" key="8">
    <source>
        <dbReference type="ARBA" id="ARBA00049003"/>
    </source>
</evidence>
<dbReference type="InterPro" id="IPR050494">
    <property type="entry name" value="Ser_Thr_dual-spec_kinase"/>
</dbReference>
<protein>
    <recommendedName>
        <fullName evidence="2">dual-specificity kinase</fullName>
        <ecNumber evidence="2">2.7.12.1</ecNumber>
    </recommendedName>
</protein>
<dbReference type="InterPro" id="IPR008271">
    <property type="entry name" value="Ser/Thr_kinase_AS"/>
</dbReference>
<feature type="region of interest" description="Disordered" evidence="11">
    <location>
        <begin position="127"/>
        <end position="192"/>
    </location>
</feature>
<proteinExistence type="inferred from homology"/>
<keyword evidence="14" id="KW-1185">Reference proteome</keyword>
<evidence type="ECO:0000256" key="5">
    <source>
        <dbReference type="ARBA" id="ARBA00022741"/>
    </source>
</evidence>
<dbReference type="SMART" id="SM00220">
    <property type="entry name" value="S_TKc"/>
    <property type="match status" value="1"/>
</dbReference>
<dbReference type="GO" id="GO:0005737">
    <property type="term" value="C:cytoplasm"/>
    <property type="evidence" value="ECO:0007669"/>
    <property type="project" value="TreeGrafter"/>
</dbReference>
<feature type="compositionally biased region" description="Basic and acidic residues" evidence="11">
    <location>
        <begin position="395"/>
        <end position="410"/>
    </location>
</feature>
<comment type="catalytic activity">
    <reaction evidence="9">
        <text>L-threonyl-[protein] + ATP = O-phospho-L-threonyl-[protein] + ADP + H(+)</text>
        <dbReference type="Rhea" id="RHEA:46608"/>
        <dbReference type="Rhea" id="RHEA-COMP:11060"/>
        <dbReference type="Rhea" id="RHEA-COMP:11605"/>
        <dbReference type="ChEBI" id="CHEBI:15378"/>
        <dbReference type="ChEBI" id="CHEBI:30013"/>
        <dbReference type="ChEBI" id="CHEBI:30616"/>
        <dbReference type="ChEBI" id="CHEBI:61977"/>
        <dbReference type="ChEBI" id="CHEBI:456216"/>
        <dbReference type="EC" id="2.7.12.1"/>
    </reaction>
</comment>
<keyword evidence="5" id="KW-0547">Nucleotide-binding</keyword>
<dbReference type="PROSITE" id="PS50011">
    <property type="entry name" value="PROTEIN_KINASE_DOM"/>
    <property type="match status" value="1"/>
</dbReference>
<comment type="caution">
    <text evidence="13">The sequence shown here is derived from an EMBL/GenBank/DDBJ whole genome shotgun (WGS) entry which is preliminary data.</text>
</comment>
<keyword evidence="7" id="KW-0067">ATP-binding</keyword>
<reference evidence="13" key="1">
    <citation type="submission" date="2023-07" db="EMBL/GenBank/DDBJ databases">
        <authorList>
            <consortium name="AG Swart"/>
            <person name="Singh M."/>
            <person name="Singh A."/>
            <person name="Seah K."/>
            <person name="Emmerich C."/>
        </authorList>
    </citation>
    <scope>NUCLEOTIDE SEQUENCE</scope>
    <source>
        <strain evidence="13">DP1</strain>
    </source>
</reference>
<dbReference type="PANTHER" id="PTHR24058">
    <property type="entry name" value="DUAL SPECIFICITY PROTEIN KINASE"/>
    <property type="match status" value="1"/>
</dbReference>
<dbReference type="AlphaFoldDB" id="A0AAD1XZ85"/>
<dbReference type="EC" id="2.7.12.1" evidence="2"/>
<dbReference type="GO" id="GO:0004674">
    <property type="term" value="F:protein serine/threonine kinase activity"/>
    <property type="evidence" value="ECO:0007669"/>
    <property type="project" value="UniProtKB-KW"/>
</dbReference>
<keyword evidence="6" id="KW-0418">Kinase</keyword>
<comment type="catalytic activity">
    <reaction evidence="8">
        <text>L-seryl-[protein] + ATP = O-phospho-L-seryl-[protein] + ADP + H(+)</text>
        <dbReference type="Rhea" id="RHEA:17989"/>
        <dbReference type="Rhea" id="RHEA-COMP:9863"/>
        <dbReference type="Rhea" id="RHEA-COMP:11604"/>
        <dbReference type="ChEBI" id="CHEBI:15378"/>
        <dbReference type="ChEBI" id="CHEBI:29999"/>
        <dbReference type="ChEBI" id="CHEBI:30616"/>
        <dbReference type="ChEBI" id="CHEBI:83421"/>
        <dbReference type="ChEBI" id="CHEBI:456216"/>
        <dbReference type="EC" id="2.7.12.1"/>
    </reaction>
</comment>
<accession>A0AAD1XZ85</accession>
<feature type="domain" description="Protein kinase" evidence="12">
    <location>
        <begin position="581"/>
        <end position="877"/>
    </location>
</feature>
<dbReference type="GO" id="GO:0005524">
    <property type="term" value="F:ATP binding"/>
    <property type="evidence" value="ECO:0007669"/>
    <property type="project" value="UniProtKB-KW"/>
</dbReference>
<evidence type="ECO:0000256" key="4">
    <source>
        <dbReference type="ARBA" id="ARBA00022679"/>
    </source>
</evidence>
<dbReference type="EMBL" id="CAMPGE010024431">
    <property type="protein sequence ID" value="CAI2382271.1"/>
    <property type="molecule type" value="Genomic_DNA"/>
</dbReference>
<sequence length="923" mass="106523">MIRRNLNQTTSRKRVPFKLTIKKKLGVNKARGIKYNQKEVSLLSILQNQTGNKLKDNRNLKLSREHKKVDPIAFYKQSDPRAPHGFQSVERKKRINLKIKQKSTNRNNPVLYNSTVLIKSPHEKSHELPIDHHNLSARTLETKGSLKTLKQKLTNKSRKRSVKRRMNQTASNEGRNDKSSNGSNDRAQGPWFANKRKLNKVLVSNVYQTNAQNLRGNIPKKLEKTPSNRMQTSRNYVKGDKFNLICATNNFQNLNQTNESKNIKVSKESISMVQKKDLLNFNSTRRSKVKLLKNLQSDRREVNLKVRNMNLPQLNSSVPERIGKNRNDSLKSKQKLQKAIAMIPKGLGIQNTTVPNNFMFQSVTSRKVTISEKDIPDSLNVTQKTNTHTIPEPSSIERKTRESTQLDNTKKTSRKHKLQYRENRKRSQDMKDGQESTSKTKKKLSLSESVMKANERASATARTAKKPSQLGREMKKSTDMSGSNSKSQTLGSALSPEESNPQQPSFPKKTWPMKPGYCIKAYSKNLSEYEKGEILKYRKIYFVGPKAEKINAGPWHEHNNGFDNDKGSYKIVIADHIAYRYEIIESLGKGSFGSVLKCWDHKNKQHVGVKLIRNEDKLRYQAGVEIKILSHLRENDPDDNYNIVRILNSFEFRSHVCIVFELLSINLYDFLKLNDFEGVTESLIRRFAIQILYALNYLKSEMIVHCDLKPENIVLKNKYKSGLKVIDFGSSTFIDERVYTYIQSRFYRAPEIMLGVPYGYPIDMWSFGCVLAELYCGYPLFPGENEKEQIGYIMEICGLPSVDLLNQGQRAHLFFNTDGSPIPYKNSRGKTRKPYTKELGDVLECDSELFLDFCSKCFIWDPEERMSPEEALRHEWILEGIPPEILIHHQKLHNIQYDELPKNIKKKLDKFYKKQGAIVLDDY</sequence>
<evidence type="ECO:0000313" key="13">
    <source>
        <dbReference type="EMBL" id="CAI2382271.1"/>
    </source>
</evidence>
<evidence type="ECO:0000256" key="6">
    <source>
        <dbReference type="ARBA" id="ARBA00022777"/>
    </source>
</evidence>
<dbReference type="InterPro" id="IPR042521">
    <property type="entry name" value="DYRK"/>
</dbReference>
<name>A0AAD1XZ85_EUPCR</name>
<feature type="compositionally biased region" description="Basic and acidic residues" evidence="11">
    <location>
        <begin position="419"/>
        <end position="434"/>
    </location>
</feature>
<evidence type="ECO:0000256" key="10">
    <source>
        <dbReference type="ARBA" id="ARBA00051680"/>
    </source>
</evidence>
<comment type="catalytic activity">
    <reaction evidence="10">
        <text>L-tyrosyl-[protein] + ATP = O-phospho-L-tyrosyl-[protein] + ADP + H(+)</text>
        <dbReference type="Rhea" id="RHEA:10596"/>
        <dbReference type="Rhea" id="RHEA-COMP:10136"/>
        <dbReference type="Rhea" id="RHEA-COMP:20101"/>
        <dbReference type="ChEBI" id="CHEBI:15378"/>
        <dbReference type="ChEBI" id="CHEBI:30616"/>
        <dbReference type="ChEBI" id="CHEBI:46858"/>
        <dbReference type="ChEBI" id="CHEBI:61978"/>
        <dbReference type="ChEBI" id="CHEBI:456216"/>
        <dbReference type="EC" id="2.7.12.1"/>
    </reaction>
</comment>
<evidence type="ECO:0000256" key="2">
    <source>
        <dbReference type="ARBA" id="ARBA00013203"/>
    </source>
</evidence>
<feature type="compositionally biased region" description="Polar residues" evidence="11">
    <location>
        <begin position="167"/>
        <end position="186"/>
    </location>
</feature>
<dbReference type="Proteomes" id="UP001295684">
    <property type="component" value="Unassembled WGS sequence"/>
</dbReference>
<dbReference type="CDD" id="cd14210">
    <property type="entry name" value="PKc_DYRK"/>
    <property type="match status" value="1"/>
</dbReference>
<dbReference type="Gene3D" id="1.10.510.10">
    <property type="entry name" value="Transferase(Phosphotransferase) domain 1"/>
    <property type="match status" value="1"/>
</dbReference>
<evidence type="ECO:0000256" key="3">
    <source>
        <dbReference type="ARBA" id="ARBA00022527"/>
    </source>
</evidence>
<dbReference type="InterPro" id="IPR000719">
    <property type="entry name" value="Prot_kinase_dom"/>
</dbReference>
<evidence type="ECO:0000256" key="11">
    <source>
        <dbReference type="SAM" id="MobiDB-lite"/>
    </source>
</evidence>
<feature type="region of interest" description="Disordered" evidence="11">
    <location>
        <begin position="379"/>
        <end position="510"/>
    </location>
</feature>
<dbReference type="GO" id="GO:0004712">
    <property type="term" value="F:protein serine/threonine/tyrosine kinase activity"/>
    <property type="evidence" value="ECO:0007669"/>
    <property type="project" value="UniProtKB-EC"/>
</dbReference>
<feature type="compositionally biased region" description="Polar residues" evidence="11">
    <location>
        <begin position="479"/>
        <end position="505"/>
    </location>
</feature>
<evidence type="ECO:0000259" key="12">
    <source>
        <dbReference type="PROSITE" id="PS50011"/>
    </source>
</evidence>
<evidence type="ECO:0000256" key="9">
    <source>
        <dbReference type="ARBA" id="ARBA00049308"/>
    </source>
</evidence>
<dbReference type="GO" id="GO:0005856">
    <property type="term" value="C:cytoskeleton"/>
    <property type="evidence" value="ECO:0007669"/>
    <property type="project" value="TreeGrafter"/>
</dbReference>
<keyword evidence="4" id="KW-0808">Transferase</keyword>
<keyword evidence="3" id="KW-0723">Serine/threonine-protein kinase</keyword>
<dbReference type="SUPFAM" id="SSF56112">
    <property type="entry name" value="Protein kinase-like (PK-like)"/>
    <property type="match status" value="1"/>
</dbReference>
<organism evidence="13 14">
    <name type="scientific">Euplotes crassus</name>
    <dbReference type="NCBI Taxonomy" id="5936"/>
    <lineage>
        <taxon>Eukaryota</taxon>
        <taxon>Sar</taxon>
        <taxon>Alveolata</taxon>
        <taxon>Ciliophora</taxon>
        <taxon>Intramacronucleata</taxon>
        <taxon>Spirotrichea</taxon>
        <taxon>Hypotrichia</taxon>
        <taxon>Euplotida</taxon>
        <taxon>Euplotidae</taxon>
        <taxon>Moneuplotes</taxon>
    </lineage>
</organism>
<feature type="compositionally biased region" description="Polar residues" evidence="11">
    <location>
        <begin position="379"/>
        <end position="389"/>
    </location>
</feature>
<dbReference type="Gene3D" id="3.30.200.20">
    <property type="entry name" value="Phosphorylase Kinase, domain 1"/>
    <property type="match status" value="1"/>
</dbReference>
<evidence type="ECO:0000256" key="7">
    <source>
        <dbReference type="ARBA" id="ARBA00022840"/>
    </source>
</evidence>
<evidence type="ECO:0000313" key="14">
    <source>
        <dbReference type="Proteomes" id="UP001295684"/>
    </source>
</evidence>
<dbReference type="Pfam" id="PF00069">
    <property type="entry name" value="Pkinase"/>
    <property type="match status" value="1"/>
</dbReference>
<comment type="similarity">
    <text evidence="1">Belongs to the protein kinase superfamily. CMGC Ser/Thr protein kinase family. MNB/DYRK subfamily.</text>
</comment>
<feature type="compositionally biased region" description="Basic residues" evidence="11">
    <location>
        <begin position="149"/>
        <end position="166"/>
    </location>
</feature>
<dbReference type="Gene3D" id="3.30.10.30">
    <property type="entry name" value="DYRK"/>
    <property type="match status" value="1"/>
</dbReference>
<dbReference type="PROSITE" id="PS00108">
    <property type="entry name" value="PROTEIN_KINASE_ST"/>
    <property type="match status" value="1"/>
</dbReference>